<dbReference type="RefSeq" id="WP_221314199.1">
    <property type="nucleotide sequence ID" value="NZ_JACHDE010000048.1"/>
</dbReference>
<feature type="non-terminal residue" evidence="1">
    <location>
        <position position="1"/>
    </location>
</feature>
<evidence type="ECO:0000313" key="1">
    <source>
        <dbReference type="EMBL" id="MBB5405918.1"/>
    </source>
</evidence>
<protein>
    <submittedName>
        <fullName evidence="1">Uncharacterized protein</fullName>
    </submittedName>
</protein>
<organism evidence="1 2">
    <name type="scientific">Paraburkholderia youngii</name>
    <dbReference type="NCBI Taxonomy" id="2782701"/>
    <lineage>
        <taxon>Bacteria</taxon>
        <taxon>Pseudomonadati</taxon>
        <taxon>Pseudomonadota</taxon>
        <taxon>Betaproteobacteria</taxon>
        <taxon>Burkholderiales</taxon>
        <taxon>Burkholderiaceae</taxon>
        <taxon>Paraburkholderia</taxon>
    </lineage>
</organism>
<gene>
    <name evidence="1" type="ORF">HDG41_008017</name>
</gene>
<proteinExistence type="predicted"/>
<name>A0A7W8LFS2_9BURK</name>
<sequence>DCSRTILFSRDVSNPLHLRRLIVASSLTRHNLLVYLDDATSRLMALHFTQTGVMSSSGLAIL</sequence>
<comment type="caution">
    <text evidence="1">The sequence shown here is derived from an EMBL/GenBank/DDBJ whole genome shotgun (WGS) entry which is preliminary data.</text>
</comment>
<reference evidence="1 2" key="1">
    <citation type="submission" date="2020-08" db="EMBL/GenBank/DDBJ databases">
        <title>Genomic Encyclopedia of Type Strains, Phase IV (KMG-V): Genome sequencing to study the core and pangenomes of soil and plant-associated prokaryotes.</title>
        <authorList>
            <person name="Whitman W."/>
        </authorList>
    </citation>
    <scope>NUCLEOTIDE SEQUENCE [LARGE SCALE GENOMIC DNA]</scope>
    <source>
        <strain evidence="1 2">JPY162</strain>
    </source>
</reference>
<dbReference type="Proteomes" id="UP000592820">
    <property type="component" value="Unassembled WGS sequence"/>
</dbReference>
<dbReference type="AlphaFoldDB" id="A0A7W8LFS2"/>
<accession>A0A7W8LFS2</accession>
<evidence type="ECO:0000313" key="2">
    <source>
        <dbReference type="Proteomes" id="UP000592820"/>
    </source>
</evidence>
<dbReference type="EMBL" id="JACHDE010000048">
    <property type="protein sequence ID" value="MBB5405918.1"/>
    <property type="molecule type" value="Genomic_DNA"/>
</dbReference>